<comment type="caution">
    <text evidence="2">The sequence shown here is derived from an EMBL/GenBank/DDBJ whole genome shotgun (WGS) entry which is preliminary data.</text>
</comment>
<dbReference type="OrthoDB" id="7964316at2759"/>
<proteinExistence type="predicted"/>
<feature type="compositionally biased region" description="Basic residues" evidence="1">
    <location>
        <begin position="98"/>
        <end position="111"/>
    </location>
</feature>
<name>A0A4Y2T2N6_ARAVE</name>
<protein>
    <recommendedName>
        <fullName evidence="4">Pre-C2HC domain-containing protein</fullName>
    </recommendedName>
</protein>
<evidence type="ECO:0000313" key="3">
    <source>
        <dbReference type="Proteomes" id="UP000499080"/>
    </source>
</evidence>
<sequence>MVKVEPYRKRNKAIICFNCSGFYHSARTCHMKPRCIKCNGEHATRDCIIIEKIAEPTCINCVEKGHLVVWKGRIALPIITKPTVRQTRKTYAQAAAGQKKKKRSKKRKQKN</sequence>
<dbReference type="EMBL" id="BGPR01025349">
    <property type="protein sequence ID" value="GBN94170.1"/>
    <property type="molecule type" value="Genomic_DNA"/>
</dbReference>
<dbReference type="Proteomes" id="UP000499080">
    <property type="component" value="Unassembled WGS sequence"/>
</dbReference>
<feature type="region of interest" description="Disordered" evidence="1">
    <location>
        <begin position="88"/>
        <end position="111"/>
    </location>
</feature>
<reference evidence="2 3" key="1">
    <citation type="journal article" date="2019" name="Sci. Rep.">
        <title>Orb-weaving spider Araneus ventricosus genome elucidates the spidroin gene catalogue.</title>
        <authorList>
            <person name="Kono N."/>
            <person name="Nakamura H."/>
            <person name="Ohtoshi R."/>
            <person name="Moran D.A.P."/>
            <person name="Shinohara A."/>
            <person name="Yoshida Y."/>
            <person name="Fujiwara M."/>
            <person name="Mori M."/>
            <person name="Tomita M."/>
            <person name="Arakawa K."/>
        </authorList>
    </citation>
    <scope>NUCLEOTIDE SEQUENCE [LARGE SCALE GENOMIC DNA]</scope>
</reference>
<keyword evidence="3" id="KW-1185">Reference proteome</keyword>
<gene>
    <name evidence="2" type="ORF">AVEN_158053_1</name>
</gene>
<evidence type="ECO:0008006" key="4">
    <source>
        <dbReference type="Google" id="ProtNLM"/>
    </source>
</evidence>
<accession>A0A4Y2T2N6</accession>
<organism evidence="2 3">
    <name type="scientific">Araneus ventricosus</name>
    <name type="common">Orbweaver spider</name>
    <name type="synonym">Epeira ventricosa</name>
    <dbReference type="NCBI Taxonomy" id="182803"/>
    <lineage>
        <taxon>Eukaryota</taxon>
        <taxon>Metazoa</taxon>
        <taxon>Ecdysozoa</taxon>
        <taxon>Arthropoda</taxon>
        <taxon>Chelicerata</taxon>
        <taxon>Arachnida</taxon>
        <taxon>Araneae</taxon>
        <taxon>Araneomorphae</taxon>
        <taxon>Entelegynae</taxon>
        <taxon>Araneoidea</taxon>
        <taxon>Araneidae</taxon>
        <taxon>Araneus</taxon>
    </lineage>
</organism>
<evidence type="ECO:0000313" key="2">
    <source>
        <dbReference type="EMBL" id="GBN94170.1"/>
    </source>
</evidence>
<dbReference type="AlphaFoldDB" id="A0A4Y2T2N6"/>
<evidence type="ECO:0000256" key="1">
    <source>
        <dbReference type="SAM" id="MobiDB-lite"/>
    </source>
</evidence>